<evidence type="ECO:0000313" key="1">
    <source>
        <dbReference type="Proteomes" id="UP000887580"/>
    </source>
</evidence>
<dbReference type="WBParaSite" id="PS1159_v2.g582.t1">
    <property type="protein sequence ID" value="PS1159_v2.g582.t1"/>
    <property type="gene ID" value="PS1159_v2.g582"/>
</dbReference>
<proteinExistence type="predicted"/>
<reference evidence="2" key="1">
    <citation type="submission" date="2022-11" db="UniProtKB">
        <authorList>
            <consortium name="WormBaseParasite"/>
        </authorList>
    </citation>
    <scope>IDENTIFICATION</scope>
</reference>
<sequence length="119" mass="13192">MYDEENFLTHNLHRGMPTNNSVNLPLRDGIPRRHGGPVHVPKANGTTMGRRLPNLSMLYGRGPTGSAIDRRRPSAESQQPLNSGSLDSNDESGPSQSLLNHAYRAPMTSAQRFIFVNRK</sequence>
<organism evidence="1 2">
    <name type="scientific">Panagrolaimus sp. PS1159</name>
    <dbReference type="NCBI Taxonomy" id="55785"/>
    <lineage>
        <taxon>Eukaryota</taxon>
        <taxon>Metazoa</taxon>
        <taxon>Ecdysozoa</taxon>
        <taxon>Nematoda</taxon>
        <taxon>Chromadorea</taxon>
        <taxon>Rhabditida</taxon>
        <taxon>Tylenchina</taxon>
        <taxon>Panagrolaimomorpha</taxon>
        <taxon>Panagrolaimoidea</taxon>
        <taxon>Panagrolaimidae</taxon>
        <taxon>Panagrolaimus</taxon>
    </lineage>
</organism>
<dbReference type="Proteomes" id="UP000887580">
    <property type="component" value="Unplaced"/>
</dbReference>
<protein>
    <submittedName>
        <fullName evidence="2">Uncharacterized protein</fullName>
    </submittedName>
</protein>
<evidence type="ECO:0000313" key="2">
    <source>
        <dbReference type="WBParaSite" id="PS1159_v2.g582.t1"/>
    </source>
</evidence>
<name>A0AC35GK50_9BILA</name>
<accession>A0AC35GK50</accession>